<gene>
    <name evidence="2" type="ORF">Bca52824_017942</name>
</gene>
<dbReference type="Proteomes" id="UP000886595">
    <property type="component" value="Unassembled WGS sequence"/>
</dbReference>
<feature type="region of interest" description="Disordered" evidence="1">
    <location>
        <begin position="1"/>
        <end position="39"/>
    </location>
</feature>
<evidence type="ECO:0000313" key="2">
    <source>
        <dbReference type="EMBL" id="KAG2314820.1"/>
    </source>
</evidence>
<name>A0A8X7VQ00_BRACI</name>
<sequence length="163" mass="17589">MSNPWASGHRASVLFPPSLAAGKEQSHITPDPTDPNTQLSVAQFPLLSPKMPTARPLAASTKARSILSTPTVSTVNSSSPDIEMVTEDLSRQRPETRYVNSRSVVTVEKNPQTETSTVLPPKTSSPSTPTKLSPPPPPLSPLLLLLVSLLQLIQSRYHLPLLK</sequence>
<accession>A0A8X7VQ00</accession>
<evidence type="ECO:0000313" key="3">
    <source>
        <dbReference type="Proteomes" id="UP000886595"/>
    </source>
</evidence>
<dbReference type="EMBL" id="JAAMPC010000004">
    <property type="protein sequence ID" value="KAG2314820.1"/>
    <property type="molecule type" value="Genomic_DNA"/>
</dbReference>
<proteinExistence type="predicted"/>
<dbReference type="AlphaFoldDB" id="A0A8X7VQ00"/>
<organism evidence="2 3">
    <name type="scientific">Brassica carinata</name>
    <name type="common">Ethiopian mustard</name>
    <name type="synonym">Abyssinian cabbage</name>
    <dbReference type="NCBI Taxonomy" id="52824"/>
    <lineage>
        <taxon>Eukaryota</taxon>
        <taxon>Viridiplantae</taxon>
        <taxon>Streptophyta</taxon>
        <taxon>Embryophyta</taxon>
        <taxon>Tracheophyta</taxon>
        <taxon>Spermatophyta</taxon>
        <taxon>Magnoliopsida</taxon>
        <taxon>eudicotyledons</taxon>
        <taxon>Gunneridae</taxon>
        <taxon>Pentapetalae</taxon>
        <taxon>rosids</taxon>
        <taxon>malvids</taxon>
        <taxon>Brassicales</taxon>
        <taxon>Brassicaceae</taxon>
        <taxon>Brassiceae</taxon>
        <taxon>Brassica</taxon>
    </lineage>
</organism>
<reference evidence="2 3" key="1">
    <citation type="submission" date="2020-02" db="EMBL/GenBank/DDBJ databases">
        <authorList>
            <person name="Ma Q."/>
            <person name="Huang Y."/>
            <person name="Song X."/>
            <person name="Pei D."/>
        </authorList>
    </citation>
    <scope>NUCLEOTIDE SEQUENCE [LARGE SCALE GENOMIC DNA]</scope>
    <source>
        <strain evidence="2">Sxm20200214</strain>
        <tissue evidence="2">Leaf</tissue>
    </source>
</reference>
<comment type="caution">
    <text evidence="2">The sequence shown here is derived from an EMBL/GenBank/DDBJ whole genome shotgun (WGS) entry which is preliminary data.</text>
</comment>
<feature type="region of interest" description="Disordered" evidence="1">
    <location>
        <begin position="87"/>
        <end position="136"/>
    </location>
</feature>
<feature type="compositionally biased region" description="Polar residues" evidence="1">
    <location>
        <begin position="98"/>
        <end position="114"/>
    </location>
</feature>
<dbReference type="OrthoDB" id="10560074at2759"/>
<evidence type="ECO:0000256" key="1">
    <source>
        <dbReference type="SAM" id="MobiDB-lite"/>
    </source>
</evidence>
<protein>
    <submittedName>
        <fullName evidence="2">Uncharacterized protein</fullName>
    </submittedName>
</protein>
<feature type="compositionally biased region" description="Low complexity" evidence="1">
    <location>
        <begin position="115"/>
        <end position="131"/>
    </location>
</feature>
<keyword evidence="3" id="KW-1185">Reference proteome</keyword>